<evidence type="ECO:0000256" key="1">
    <source>
        <dbReference type="SAM" id="MobiDB-lite"/>
    </source>
</evidence>
<feature type="compositionally biased region" description="Basic and acidic residues" evidence="1">
    <location>
        <begin position="253"/>
        <end position="262"/>
    </location>
</feature>
<organism evidence="2 3">
    <name type="scientific">Halorubrum alkaliphilum</name>
    <dbReference type="NCBI Taxonomy" id="261290"/>
    <lineage>
        <taxon>Archaea</taxon>
        <taxon>Methanobacteriati</taxon>
        <taxon>Methanobacteriota</taxon>
        <taxon>Stenosarchaea group</taxon>
        <taxon>Halobacteria</taxon>
        <taxon>Halobacteriales</taxon>
        <taxon>Haloferacaceae</taxon>
        <taxon>Halorubrum</taxon>
    </lineage>
</organism>
<dbReference type="EC" id="2.7.1.23" evidence="2"/>
<keyword evidence="2" id="KW-0808">Transferase</keyword>
<feature type="region of interest" description="Disordered" evidence="1">
    <location>
        <begin position="238"/>
        <end position="262"/>
    </location>
</feature>
<gene>
    <name evidence="2" type="ORF">J2751_002110</name>
</gene>
<feature type="compositionally biased region" description="Polar residues" evidence="1">
    <location>
        <begin position="241"/>
        <end position="251"/>
    </location>
</feature>
<dbReference type="OrthoDB" id="170401at2157"/>
<proteinExistence type="predicted"/>
<accession>A0A8T4GG07</accession>
<dbReference type="PANTHER" id="PTHR20275:SF0">
    <property type="entry name" value="NAD KINASE"/>
    <property type="match status" value="1"/>
</dbReference>
<dbReference type="InterPro" id="IPR016064">
    <property type="entry name" value="NAD/diacylglycerol_kinase_sf"/>
</dbReference>
<dbReference type="GO" id="GO:0019674">
    <property type="term" value="P:NAD+ metabolic process"/>
    <property type="evidence" value="ECO:0007669"/>
    <property type="project" value="InterPro"/>
</dbReference>
<dbReference type="GO" id="GO:0006741">
    <property type="term" value="P:NADP+ biosynthetic process"/>
    <property type="evidence" value="ECO:0007669"/>
    <property type="project" value="TreeGrafter"/>
</dbReference>
<evidence type="ECO:0000313" key="3">
    <source>
        <dbReference type="Proteomes" id="UP000823588"/>
    </source>
</evidence>
<dbReference type="RefSeq" id="WP_209485797.1">
    <property type="nucleotide sequence ID" value="NZ_JAGGKQ010000015.1"/>
</dbReference>
<keyword evidence="2" id="KW-0418">Kinase</keyword>
<dbReference type="PANTHER" id="PTHR20275">
    <property type="entry name" value="NAD KINASE"/>
    <property type="match status" value="1"/>
</dbReference>
<dbReference type="Pfam" id="PF20143">
    <property type="entry name" value="NAD_kinase_C"/>
    <property type="match status" value="1"/>
</dbReference>
<protein>
    <submittedName>
        <fullName evidence="2">NAD+ kinase</fullName>
        <ecNumber evidence="2">2.7.1.23</ecNumber>
    </submittedName>
</protein>
<sequence length="262" mass="27089">MGEPTSRVAVIGNGGPACRVRRAIEEVGAQLVDRATANAIVAVGDDAIRDALVGESESSARSSDRPVVPLRSGTGSAGTGHVTDRIRGLLDGTDRRVPYPVLAVETDGEIVDRAAFDVAFVTDEPARISEYAVEIDSNRCESFRADGVAIATPLGSEGYANAAGGPVITPDGGLAVVPIAPFTTRSDTWVVPEGVTLSVERESEAVSLVVDGSRRDIVVPGRSVRVAITDRVDVVPDRTAVASQPSGSSRAGATDRKGSNNS</sequence>
<dbReference type="SUPFAM" id="SSF111331">
    <property type="entry name" value="NAD kinase/diacylglycerol kinase-like"/>
    <property type="match status" value="1"/>
</dbReference>
<comment type="caution">
    <text evidence="2">The sequence shown here is derived from an EMBL/GenBank/DDBJ whole genome shotgun (WGS) entry which is preliminary data.</text>
</comment>
<dbReference type="EMBL" id="JAGGKQ010000015">
    <property type="protein sequence ID" value="MBP1923073.1"/>
    <property type="molecule type" value="Genomic_DNA"/>
</dbReference>
<reference evidence="2" key="1">
    <citation type="submission" date="2021-03" db="EMBL/GenBank/DDBJ databases">
        <title>Genomic Encyclopedia of Type Strains, Phase IV (KMG-IV): sequencing the most valuable type-strain genomes for metagenomic binning, comparative biology and taxonomic classification.</title>
        <authorList>
            <person name="Goeker M."/>
        </authorList>
    </citation>
    <scope>NUCLEOTIDE SEQUENCE</scope>
    <source>
        <strain evidence="2">DSM 23564</strain>
    </source>
</reference>
<name>A0A8T4GG07_9EURY</name>
<dbReference type="Gene3D" id="2.60.200.30">
    <property type="entry name" value="Probable inorganic polyphosphate/atp-NAD kinase, domain 2"/>
    <property type="match status" value="1"/>
</dbReference>
<evidence type="ECO:0000313" key="2">
    <source>
        <dbReference type="EMBL" id="MBP1923073.1"/>
    </source>
</evidence>
<keyword evidence="3" id="KW-1185">Reference proteome</keyword>
<dbReference type="AlphaFoldDB" id="A0A8T4GG07"/>
<dbReference type="InterPro" id="IPR017437">
    <property type="entry name" value="ATP-NAD_kinase_PpnK-typ_C"/>
</dbReference>
<feature type="region of interest" description="Disordered" evidence="1">
    <location>
        <begin position="54"/>
        <end position="84"/>
    </location>
</feature>
<dbReference type="Proteomes" id="UP000823588">
    <property type="component" value="Unassembled WGS sequence"/>
</dbReference>
<dbReference type="GO" id="GO:0003951">
    <property type="term" value="F:NAD+ kinase activity"/>
    <property type="evidence" value="ECO:0007669"/>
    <property type="project" value="UniProtKB-EC"/>
</dbReference>